<evidence type="ECO:0000256" key="1">
    <source>
        <dbReference type="SAM" id="SignalP"/>
    </source>
</evidence>
<gene>
    <name evidence="2" type="ORF">CPter91_0198</name>
</gene>
<dbReference type="Proteomes" id="UP000074561">
    <property type="component" value="Chromosome"/>
</dbReference>
<dbReference type="Pfam" id="PF11060">
    <property type="entry name" value="DUF2861"/>
    <property type="match status" value="1"/>
</dbReference>
<sequence length="281" mass="31092">MSIACSRWTRAGPVLLLLCCLGTAHAALPQTPLQPVYHALFREQAGTAWQQLINLWPGLNSDAQRQAWQAALAALVARQCGNDLPVATPAWLDSPTLDLVQRDIPLNRIYRVQLTGKSERRDLHVTLELPSGEQLLAEATPSYEADGQFVLESRELGEPLPPGVYQLTFTSGAETWRQKLALPGSAALNWIRREGQGIKVQLPAHADACPAPWVEQSLLRRPDFVTVWQQRVARPEQLRWPPRSDAALLWTNVSVIRAEARGGLTVRLVHRLGGPLAAQEN</sequence>
<evidence type="ECO:0000313" key="3">
    <source>
        <dbReference type="Proteomes" id="UP000074561"/>
    </source>
</evidence>
<protein>
    <recommendedName>
        <fullName evidence="4">DUF2861 family protein</fullName>
    </recommendedName>
</protein>
<organism evidence="2 3">
    <name type="scientific">Collimonas pratensis</name>
    <dbReference type="NCBI Taxonomy" id="279113"/>
    <lineage>
        <taxon>Bacteria</taxon>
        <taxon>Pseudomonadati</taxon>
        <taxon>Pseudomonadota</taxon>
        <taxon>Betaproteobacteria</taxon>
        <taxon>Burkholderiales</taxon>
        <taxon>Oxalobacteraceae</taxon>
        <taxon>Collimonas</taxon>
    </lineage>
</organism>
<dbReference type="InterPro" id="IPR021290">
    <property type="entry name" value="DUF2861"/>
</dbReference>
<dbReference type="RefSeq" id="WP_082792510.1">
    <property type="nucleotide sequence ID" value="NZ_CP013234.1"/>
</dbReference>
<accession>A0A127PXS4</accession>
<dbReference type="PATRIC" id="fig|279113.9.peg.199"/>
<evidence type="ECO:0000313" key="2">
    <source>
        <dbReference type="EMBL" id="AMP02597.1"/>
    </source>
</evidence>
<name>A0A127PXS4_9BURK</name>
<dbReference type="OrthoDB" id="6628650at2"/>
<dbReference type="AlphaFoldDB" id="A0A127PXS4"/>
<dbReference type="EMBL" id="CP013234">
    <property type="protein sequence ID" value="AMP02597.1"/>
    <property type="molecule type" value="Genomic_DNA"/>
</dbReference>
<proteinExistence type="predicted"/>
<evidence type="ECO:0008006" key="4">
    <source>
        <dbReference type="Google" id="ProtNLM"/>
    </source>
</evidence>
<reference evidence="2 3" key="1">
    <citation type="submission" date="2015-11" db="EMBL/GenBank/DDBJ databases">
        <title>Exploring the genomic traits of fungus-feeding bacterial genus Collimonas.</title>
        <authorList>
            <person name="Song C."/>
            <person name="Schmidt R."/>
            <person name="de Jager V."/>
            <person name="Krzyzanowska D."/>
            <person name="Jongedijk E."/>
            <person name="Cankar K."/>
            <person name="Beekwilder J."/>
            <person name="van Veen A."/>
            <person name="de Boer W."/>
            <person name="van Veen J.A."/>
            <person name="Garbeva P."/>
        </authorList>
    </citation>
    <scope>NUCLEOTIDE SEQUENCE [LARGE SCALE GENOMIC DNA]</scope>
    <source>
        <strain evidence="2 3">Ter91</strain>
    </source>
</reference>
<dbReference type="KEGG" id="cpra:CPter91_0198"/>
<feature type="signal peptide" evidence="1">
    <location>
        <begin position="1"/>
        <end position="26"/>
    </location>
</feature>
<dbReference type="STRING" id="279113.CPter91_0198"/>
<keyword evidence="1" id="KW-0732">Signal</keyword>
<feature type="chain" id="PRO_5007277268" description="DUF2861 family protein" evidence="1">
    <location>
        <begin position="27"/>
        <end position="281"/>
    </location>
</feature>